<dbReference type="RefSeq" id="WP_103948032.1">
    <property type="nucleotide sequence ID" value="NZ_PQVR01000020.1"/>
</dbReference>
<organism evidence="1 2">
    <name type="scientific">Lelliottia aquatilis</name>
    <dbReference type="NCBI Taxonomy" id="2080838"/>
    <lineage>
        <taxon>Bacteria</taxon>
        <taxon>Pseudomonadati</taxon>
        <taxon>Pseudomonadota</taxon>
        <taxon>Gammaproteobacteria</taxon>
        <taxon>Enterobacterales</taxon>
        <taxon>Enterobacteriaceae</taxon>
        <taxon>Lelliottia</taxon>
    </lineage>
</organism>
<gene>
    <name evidence="1" type="ORF">C3712_07250</name>
</gene>
<reference evidence="1 2" key="1">
    <citation type="submission" date="2018-02" db="EMBL/GenBank/DDBJ databases">
        <title>Lelliotia aquatilis sp. nov., isolated from drinking water.</title>
        <authorList>
            <person name="Kaempfer P."/>
            <person name="Glaeser S."/>
            <person name="Exner M."/>
            <person name="Doijad S."/>
            <person name="Chakraborty T."/>
        </authorList>
    </citation>
    <scope>NUCLEOTIDE SEQUENCE [LARGE SCALE GENOMIC DNA]</scope>
    <source>
        <strain evidence="1 2">6331-17</strain>
    </source>
</reference>
<sequence length="319" mass="36396">MPLLYDEFIKHYCNLSNINKFRRLYEHAWDGIPRTNEVDAIKSFLLDPKVGIDFLNASVSKKINNSKFNMKFASIFCHKKPRVLRTHYNASKNPGKRPGCELGDLFVLFLLMDASDNIHYSSGALFQAKLEPKLDSATQRHLYDDDDGFILPKNLLTGRGITNSFRKMPTYSEGRGNALRYLILNPKVLKNHVQARHTPWSNDYQSRWSTFVDNLISGTDGLALNLNAATPNAWEQIAHDLLWMINSVKKNKPPRGNNVAANIATGLFNNYASYERYCVELEEGDGIPTMLIIAHSPEPYEEVHINPFEKRDLFKSESS</sequence>
<evidence type="ECO:0000313" key="2">
    <source>
        <dbReference type="Proteomes" id="UP000237025"/>
    </source>
</evidence>
<accession>A0ABX5A3J1</accession>
<comment type="caution">
    <text evidence="1">The sequence shown here is derived from an EMBL/GenBank/DDBJ whole genome shotgun (WGS) entry which is preliminary data.</text>
</comment>
<keyword evidence="2" id="KW-1185">Reference proteome</keyword>
<protein>
    <submittedName>
        <fullName evidence="1">Uncharacterized protein</fullName>
    </submittedName>
</protein>
<evidence type="ECO:0000313" key="1">
    <source>
        <dbReference type="EMBL" id="POZ24007.1"/>
    </source>
</evidence>
<proteinExistence type="predicted"/>
<dbReference type="EMBL" id="PQVW01000004">
    <property type="protein sequence ID" value="POZ24007.1"/>
    <property type="molecule type" value="Genomic_DNA"/>
</dbReference>
<dbReference type="Proteomes" id="UP000237025">
    <property type="component" value="Unassembled WGS sequence"/>
</dbReference>
<name>A0ABX5A3J1_9ENTR</name>